<dbReference type="Proteomes" id="UP000294744">
    <property type="component" value="Unassembled WGS sequence"/>
</dbReference>
<feature type="region of interest" description="Disordered" evidence="1">
    <location>
        <begin position="449"/>
        <end position="602"/>
    </location>
</feature>
<dbReference type="Gene3D" id="3.90.176.10">
    <property type="entry name" value="Toxin ADP-ribosyltransferase, Chain A, domain 1"/>
    <property type="match status" value="1"/>
</dbReference>
<feature type="compositionally biased region" description="Polar residues" evidence="1">
    <location>
        <begin position="851"/>
        <end position="861"/>
    </location>
</feature>
<sequence length="1138" mass="117170">MGALVVERTGAGVVVRAEGSGAPIPPPPFTLADGRTQVCIDESALPAFDQLDPEVLAALRAELRPDGVGLPAIRLLSPRAGLAAPNGSRPLALRLSEALDVEVVAPDGELVMLPGGELFSAGQQTGWVRFRPGRAKLHDGPSYPIPEWQDGLSTSLRTRPIDPRISVTPIPAGIWVRTAGQPGRPHSDIGFRVPLSRDRLAIVVGAPGEPLPATEALAALVGGFPAQLRETFGLIGYGPEPVSVRPIAQQLAELIGQPVHGCHAVPQYLPEGGQTWLVPDESGRPSWLPFVLESIYQPGVPPIPRNWLSPMSGLTGAGTGTFWLQDGWLVDVLPAGLLVRPVRVPVDPVASRLPISPDAVNFVISSAGGPPPQRVLAAVERLAGELPAAARERLRLIATPHAEPDYLGRLATSLKVDVHLLGTAGPGPAVESAVSAPLAAHPWEASTGVVPAGTGGQTAAWIPAPPSGASSSAAQPTTQLPTVAQQSPATPAPGHPATTPVVAAPQPNRRQPTEPLRIGSPVVVDAEGRMRPIGDGWRSGQVDASPPAAPAAEMAAVPPAPVDLGPATPLPQLSEQQSTRAPAPSAPDAQQPSHQGPGEPITPTRAAIVEAEVPQSVETRKLVVASPVAVPVTATSVQIPAVASSTPLPSMEHAAPEPGPEPEPAAPLRSDVAPEAPAPVAPPPVAPPPVAPAAGPPPVAPRMSAAPVPAPPAPSQPSPPPVAPAAQPTPRPATAAPGPAQAAPAAAINRIPAPAATLAAAQRRPAPEQILSAVPVSTTVVPAEPAASAAPLVVSDTVESAAAEDATNEGAQDDATDSQSAAEQTTTLNPADNRAASVHSAHHQETAAAEQVSSVEATETNADAPEAVAEAETDDEVTAAALKPLLLVDHASTEEDRQQFKKSLGWKYDAATRSVTRLLAERPGLRGGMPVDDAMLTELAAVHVFATSDQREFVNAIRTGDVASHYPFISCLAGGLRRLPSLQGLVVRGGPGDAETVEEYVVGSELVEPAPMLGVSDESAPVPGSVELLIWSVTARRLGGLASDENSADVVFPPATSYRVLAVEADAGRVLLTEVGKKQRSEEARKRHDARVLERLTEAAKNRDERPAADVAAPDRERYSVLLGEPTSPFAKAAGVDR</sequence>
<dbReference type="EMBL" id="SMKV01000013">
    <property type="protein sequence ID" value="TDC92567.1"/>
    <property type="molecule type" value="Genomic_DNA"/>
</dbReference>
<feature type="compositionally biased region" description="Low complexity" evidence="1">
    <location>
        <begin position="495"/>
        <end position="507"/>
    </location>
</feature>
<dbReference type="AlphaFoldDB" id="A0A4R4UKQ8"/>
<evidence type="ECO:0000256" key="1">
    <source>
        <dbReference type="SAM" id="MobiDB-lite"/>
    </source>
</evidence>
<feature type="region of interest" description="Disordered" evidence="1">
    <location>
        <begin position="798"/>
        <end position="874"/>
    </location>
</feature>
<dbReference type="RefSeq" id="WP_132622902.1">
    <property type="nucleotide sequence ID" value="NZ_SMKV01000013.1"/>
</dbReference>
<dbReference type="InterPro" id="IPR003882">
    <property type="entry name" value="Pistil_extensin"/>
</dbReference>
<feature type="compositionally biased region" description="Pro residues" evidence="1">
    <location>
        <begin position="708"/>
        <end position="731"/>
    </location>
</feature>
<feature type="compositionally biased region" description="Polar residues" evidence="1">
    <location>
        <begin position="477"/>
        <end position="487"/>
    </location>
</feature>
<evidence type="ECO:0000313" key="2">
    <source>
        <dbReference type="EMBL" id="TDC92567.1"/>
    </source>
</evidence>
<name>A0A4R4UKQ8_9PSEU</name>
<keyword evidence="3" id="KW-1185">Reference proteome</keyword>
<dbReference type="OrthoDB" id="3667561at2"/>
<organism evidence="2 3">
    <name type="scientific">Saccharopolyspora aridisoli</name>
    <dbReference type="NCBI Taxonomy" id="2530385"/>
    <lineage>
        <taxon>Bacteria</taxon>
        <taxon>Bacillati</taxon>
        <taxon>Actinomycetota</taxon>
        <taxon>Actinomycetes</taxon>
        <taxon>Pseudonocardiales</taxon>
        <taxon>Pseudonocardiaceae</taxon>
        <taxon>Saccharopolyspora</taxon>
    </lineage>
</organism>
<feature type="compositionally biased region" description="Low complexity" evidence="1">
    <location>
        <begin position="732"/>
        <end position="748"/>
    </location>
</feature>
<feature type="region of interest" description="Disordered" evidence="1">
    <location>
        <begin position="644"/>
        <end position="748"/>
    </location>
</feature>
<dbReference type="PRINTS" id="PR01218">
    <property type="entry name" value="PSTLEXTENSIN"/>
</dbReference>
<comment type="caution">
    <text evidence="2">The sequence shown here is derived from an EMBL/GenBank/DDBJ whole genome shotgun (WGS) entry which is preliminary data.</text>
</comment>
<feature type="region of interest" description="Disordered" evidence="1">
    <location>
        <begin position="1096"/>
        <end position="1117"/>
    </location>
</feature>
<feature type="compositionally biased region" description="Polar residues" evidence="1">
    <location>
        <begin position="571"/>
        <end position="580"/>
    </location>
</feature>
<feature type="compositionally biased region" description="Low complexity" evidence="1">
    <location>
        <begin position="581"/>
        <end position="593"/>
    </location>
</feature>
<evidence type="ECO:0000313" key="3">
    <source>
        <dbReference type="Proteomes" id="UP000294744"/>
    </source>
</evidence>
<proteinExistence type="predicted"/>
<reference evidence="2 3" key="1">
    <citation type="submission" date="2019-03" db="EMBL/GenBank/DDBJ databases">
        <title>Draft genome sequences of novel Actinobacteria.</title>
        <authorList>
            <person name="Sahin N."/>
            <person name="Ay H."/>
            <person name="Saygin H."/>
        </authorList>
    </citation>
    <scope>NUCLEOTIDE SEQUENCE [LARGE SCALE GENOMIC DNA]</scope>
    <source>
        <strain evidence="2 3">16K404</strain>
    </source>
</reference>
<feature type="compositionally biased region" description="Low complexity" evidence="1">
    <location>
        <begin position="544"/>
        <end position="557"/>
    </location>
</feature>
<accession>A0A4R4UKQ8</accession>
<feature type="compositionally biased region" description="Pro residues" evidence="1">
    <location>
        <begin position="676"/>
        <end position="700"/>
    </location>
</feature>
<protein>
    <submittedName>
        <fullName evidence="2">Uncharacterized protein</fullName>
    </submittedName>
</protein>
<gene>
    <name evidence="2" type="ORF">E1161_12600</name>
</gene>
<feature type="compositionally biased region" description="Low complexity" evidence="1">
    <location>
        <begin position="459"/>
        <end position="476"/>
    </location>
</feature>